<sequence length="131" mass="14764">MSATALVMRPMEWTPLQDIDAVEPIGEGDTECLKEMYAVLKRHGKAARFGVTLLHKHFAMGDDEVLLEHTDPATRRLVLQPAKVDSPEVGRSMQTSWMLTEDQGAVTNTACYRRCERNIHGNHEMGGHYWA</sequence>
<protein>
    <submittedName>
        <fullName evidence="1">Uncharacterized protein</fullName>
    </submittedName>
</protein>
<dbReference type="AlphaFoldDB" id="A0A560F1M7"/>
<dbReference type="OrthoDB" id="4272688at2"/>
<reference evidence="1 2" key="1">
    <citation type="submission" date="2019-06" db="EMBL/GenBank/DDBJ databases">
        <title>Genomic Encyclopedia of Type Strains, Phase IV (KMG-V): Genome sequencing to study the core and pangenomes of soil and plant-associated prokaryotes.</title>
        <authorList>
            <person name="Whitman W."/>
        </authorList>
    </citation>
    <scope>NUCLEOTIDE SEQUENCE [LARGE SCALE GENOMIC DNA]</scope>
    <source>
        <strain evidence="1 2">BR 11880</strain>
    </source>
</reference>
<comment type="caution">
    <text evidence="1">The sequence shown here is derived from an EMBL/GenBank/DDBJ whole genome shotgun (WGS) entry which is preliminary data.</text>
</comment>
<accession>A0A560F1M7</accession>
<dbReference type="RefSeq" id="WP_145751718.1">
    <property type="nucleotide sequence ID" value="NZ_VITN01000014.1"/>
</dbReference>
<name>A0A560F1M7_9PROT</name>
<gene>
    <name evidence="1" type="ORF">FBZ89_114123</name>
</gene>
<evidence type="ECO:0000313" key="1">
    <source>
        <dbReference type="EMBL" id="TWB15529.1"/>
    </source>
</evidence>
<evidence type="ECO:0000313" key="2">
    <source>
        <dbReference type="Proteomes" id="UP000319859"/>
    </source>
</evidence>
<proteinExistence type="predicted"/>
<dbReference type="EMBL" id="VITN01000014">
    <property type="protein sequence ID" value="TWB15529.1"/>
    <property type="molecule type" value="Genomic_DNA"/>
</dbReference>
<dbReference type="Proteomes" id="UP000319859">
    <property type="component" value="Unassembled WGS sequence"/>
</dbReference>
<organism evidence="1 2">
    <name type="scientific">Nitrospirillum amazonense</name>
    <dbReference type="NCBI Taxonomy" id="28077"/>
    <lineage>
        <taxon>Bacteria</taxon>
        <taxon>Pseudomonadati</taxon>
        <taxon>Pseudomonadota</taxon>
        <taxon>Alphaproteobacteria</taxon>
        <taxon>Rhodospirillales</taxon>
        <taxon>Azospirillaceae</taxon>
        <taxon>Nitrospirillum</taxon>
    </lineage>
</organism>